<organism evidence="2 3">
    <name type="scientific">Pyricularia oryzae (strain 70-15 / ATCC MYA-4617 / FGSC 8958)</name>
    <name type="common">Rice blast fungus</name>
    <name type="synonym">Magnaporthe oryzae</name>
    <dbReference type="NCBI Taxonomy" id="242507"/>
    <lineage>
        <taxon>Eukaryota</taxon>
        <taxon>Fungi</taxon>
        <taxon>Dikarya</taxon>
        <taxon>Ascomycota</taxon>
        <taxon>Pezizomycotina</taxon>
        <taxon>Sordariomycetes</taxon>
        <taxon>Sordariomycetidae</taxon>
        <taxon>Magnaporthales</taxon>
        <taxon>Pyriculariaceae</taxon>
        <taxon>Pyricularia</taxon>
    </lineage>
</organism>
<dbReference type="AlphaFoldDB" id="G4NFI6"/>
<dbReference type="EMBL" id="CM001236">
    <property type="protein sequence ID" value="EHA46794.1"/>
    <property type="molecule type" value="Genomic_DNA"/>
</dbReference>
<reference evidence="2 3" key="1">
    <citation type="journal article" date="2005" name="Nature">
        <title>The genome sequence of the rice blast fungus Magnaporthe grisea.</title>
        <authorList>
            <person name="Dean R.A."/>
            <person name="Talbot N.J."/>
            <person name="Ebbole D.J."/>
            <person name="Farman M.L."/>
            <person name="Mitchell T.K."/>
            <person name="Orbach M.J."/>
            <person name="Thon M."/>
            <person name="Kulkarni R."/>
            <person name="Xu J.R."/>
            <person name="Pan H."/>
            <person name="Read N.D."/>
            <person name="Lee Y.H."/>
            <person name="Carbone I."/>
            <person name="Brown D."/>
            <person name="Oh Y.Y."/>
            <person name="Donofrio N."/>
            <person name="Jeong J.S."/>
            <person name="Soanes D.M."/>
            <person name="Djonovic S."/>
            <person name="Kolomiets E."/>
            <person name="Rehmeyer C."/>
            <person name="Li W."/>
            <person name="Harding M."/>
            <person name="Kim S."/>
            <person name="Lebrun M.H."/>
            <person name="Bohnert H."/>
            <person name="Coughlan S."/>
            <person name="Butler J."/>
            <person name="Calvo S."/>
            <person name="Ma L.J."/>
            <person name="Nicol R."/>
            <person name="Purcell S."/>
            <person name="Nusbaum C."/>
            <person name="Galagan J.E."/>
            <person name="Birren B.W."/>
        </authorList>
    </citation>
    <scope>NUCLEOTIDE SEQUENCE [LARGE SCALE GENOMIC DNA]</scope>
    <source>
        <strain evidence="3">70-15 / ATCC MYA-4617 / FGSC 8958</strain>
    </source>
</reference>
<evidence type="ECO:0000256" key="1">
    <source>
        <dbReference type="SAM" id="MobiDB-lite"/>
    </source>
</evidence>
<dbReference type="Proteomes" id="UP000009058">
    <property type="component" value="Chromosome 6"/>
</dbReference>
<sequence length="319" mass="33161">MLSHVPNHPCHRRSTIPQEYRKDLTTACSFCNSFVRQASHSLQSPTHLLTYSPTHQLTNSQGLLYSHRASSLTFDPPNNQPQKPLFIMQLTTVLPLALVALSSAMPEPTQAPALAQVERRQQTTATPTNSAFSSVTSLASLLGQCGSSLSSLQSNFPAIPTALNPYVGLVFQDSNCTFTMAESVSSDFVKLSSDVSVWASTSWSSVKAASSTCSPVLSTLGLNLDNLNCSPSVAVVWTGGNQTRTENFRMIGVTEATATPTPTNTNGGGSGGNGGNGGSNGAGQTSATPSPTGNAAALAKPELGVSIVLGAIAGFMALQ</sequence>
<evidence type="ECO:0008006" key="4">
    <source>
        <dbReference type="Google" id="ProtNLM"/>
    </source>
</evidence>
<reference key="2">
    <citation type="submission" date="2011-05" db="EMBL/GenBank/DDBJ databases">
        <title>The Genome Sequence of Magnaporthe oryzae 70-15.</title>
        <authorList>
            <consortium name="The Broad Institute Genome Sequencing Platform"/>
            <person name="Ma L.-J."/>
            <person name="Dead R."/>
            <person name="Young S.K."/>
            <person name="Zeng Q."/>
            <person name="Gargeya S."/>
            <person name="Fitzgerald M."/>
            <person name="Haas B."/>
            <person name="Abouelleil A."/>
            <person name="Alvarado L."/>
            <person name="Arachchi H.M."/>
            <person name="Berlin A."/>
            <person name="Brown A."/>
            <person name="Chapman S.B."/>
            <person name="Chen Z."/>
            <person name="Dunbar C."/>
            <person name="Freedman E."/>
            <person name="Gearin G."/>
            <person name="Gellesch M."/>
            <person name="Goldberg J."/>
            <person name="Griggs A."/>
            <person name="Gujja S."/>
            <person name="Heiman D."/>
            <person name="Howarth C."/>
            <person name="Larson L."/>
            <person name="Lui A."/>
            <person name="MacDonald P.J.P."/>
            <person name="Mehta T."/>
            <person name="Montmayeur A."/>
            <person name="Murphy C."/>
            <person name="Neiman D."/>
            <person name="Pearson M."/>
            <person name="Priest M."/>
            <person name="Roberts A."/>
            <person name="Saif S."/>
            <person name="Shea T."/>
            <person name="Shenoy N."/>
            <person name="Sisk P."/>
            <person name="Stolte C."/>
            <person name="Sykes S."/>
            <person name="Yandava C."/>
            <person name="Wortman J."/>
            <person name="Nusbaum C."/>
            <person name="Birren B."/>
        </authorList>
    </citation>
    <scope>NUCLEOTIDE SEQUENCE</scope>
    <source>
        <strain>70-15</strain>
    </source>
</reference>
<evidence type="ECO:0000313" key="3">
    <source>
        <dbReference type="Proteomes" id="UP000009058"/>
    </source>
</evidence>
<dbReference type="RefSeq" id="XP_003719161.1">
    <property type="nucleotide sequence ID" value="XM_003719113.1"/>
</dbReference>
<dbReference type="VEuPathDB" id="FungiDB:MGG_08811"/>
<feature type="compositionally biased region" description="Polar residues" evidence="1">
    <location>
        <begin position="284"/>
        <end position="293"/>
    </location>
</feature>
<dbReference type="OrthoDB" id="5240934at2759"/>
<keyword evidence="3" id="KW-1185">Reference proteome</keyword>
<accession>G4NFI6</accession>
<dbReference type="OMA" id="RTENFRM"/>
<proteinExistence type="predicted"/>
<gene>
    <name evidence="2" type="ORF">MGG_08811</name>
</gene>
<feature type="region of interest" description="Disordered" evidence="1">
    <location>
        <begin position="256"/>
        <end position="295"/>
    </location>
</feature>
<feature type="compositionally biased region" description="Gly residues" evidence="1">
    <location>
        <begin position="266"/>
        <end position="281"/>
    </location>
</feature>
<name>G4NFI6_PYRO7</name>
<protein>
    <recommendedName>
        <fullName evidence="4">Infection structure specific protein</fullName>
    </recommendedName>
</protein>
<dbReference type="KEGG" id="mgr:MGG_08811"/>
<dbReference type="GeneID" id="2678977"/>
<dbReference type="HOGENOM" id="CLU_871755_0_0_1"/>
<dbReference type="InParanoid" id="G4NFI6"/>
<evidence type="ECO:0000313" key="2">
    <source>
        <dbReference type="EMBL" id="EHA46794.1"/>
    </source>
</evidence>